<evidence type="ECO:0000313" key="1">
    <source>
        <dbReference type="EMBL" id="CAN92899.1"/>
    </source>
</evidence>
<protein>
    <submittedName>
        <fullName evidence="1">Uncharacterized protein</fullName>
    </submittedName>
</protein>
<name>A9GAR3_SORC5</name>
<reference evidence="1 2" key="1">
    <citation type="journal article" date="2007" name="Nat. Biotechnol.">
        <title>Complete genome sequence of the myxobacterium Sorangium cellulosum.</title>
        <authorList>
            <person name="Schneiker S."/>
            <person name="Perlova O."/>
            <person name="Kaiser O."/>
            <person name="Gerth K."/>
            <person name="Alici A."/>
            <person name="Altmeyer M.O."/>
            <person name="Bartels D."/>
            <person name="Bekel T."/>
            <person name="Beyer S."/>
            <person name="Bode E."/>
            <person name="Bode H.B."/>
            <person name="Bolten C.J."/>
            <person name="Choudhuri J.V."/>
            <person name="Doss S."/>
            <person name="Elnakady Y.A."/>
            <person name="Frank B."/>
            <person name="Gaigalat L."/>
            <person name="Goesmann A."/>
            <person name="Groeger C."/>
            <person name="Gross F."/>
            <person name="Jelsbak L."/>
            <person name="Jelsbak L."/>
            <person name="Kalinowski J."/>
            <person name="Kegler C."/>
            <person name="Knauber T."/>
            <person name="Konietzny S."/>
            <person name="Kopp M."/>
            <person name="Krause L."/>
            <person name="Krug D."/>
            <person name="Linke B."/>
            <person name="Mahmud T."/>
            <person name="Martinez-Arias R."/>
            <person name="McHardy A.C."/>
            <person name="Merai M."/>
            <person name="Meyer F."/>
            <person name="Mormann S."/>
            <person name="Munoz-Dorado J."/>
            <person name="Perez J."/>
            <person name="Pradella S."/>
            <person name="Rachid S."/>
            <person name="Raddatz G."/>
            <person name="Rosenau F."/>
            <person name="Rueckert C."/>
            <person name="Sasse F."/>
            <person name="Scharfe M."/>
            <person name="Schuster S.C."/>
            <person name="Suen G."/>
            <person name="Treuner-Lange A."/>
            <person name="Velicer G.J."/>
            <person name="Vorholter F.-J."/>
            <person name="Weissman K.J."/>
            <person name="Welch R.D."/>
            <person name="Wenzel S.C."/>
            <person name="Whitworth D.E."/>
            <person name="Wilhelm S."/>
            <person name="Wittmann C."/>
            <person name="Bloecker H."/>
            <person name="Puehler A."/>
            <person name="Mueller R."/>
        </authorList>
    </citation>
    <scope>NUCLEOTIDE SEQUENCE [LARGE SCALE GENOMIC DNA]</scope>
    <source>
        <strain evidence="2">So ce56</strain>
    </source>
</reference>
<accession>A9GAR3</accession>
<evidence type="ECO:0000313" key="2">
    <source>
        <dbReference type="Proteomes" id="UP000002139"/>
    </source>
</evidence>
<dbReference type="AlphaFoldDB" id="A9GAR3"/>
<dbReference type="EMBL" id="AM746676">
    <property type="protein sequence ID" value="CAN92899.1"/>
    <property type="molecule type" value="Genomic_DNA"/>
</dbReference>
<organism evidence="1 2">
    <name type="scientific">Sorangium cellulosum (strain So ce56)</name>
    <name type="common">Polyangium cellulosum (strain So ce56)</name>
    <dbReference type="NCBI Taxonomy" id="448385"/>
    <lineage>
        <taxon>Bacteria</taxon>
        <taxon>Pseudomonadati</taxon>
        <taxon>Myxococcota</taxon>
        <taxon>Polyangia</taxon>
        <taxon>Polyangiales</taxon>
        <taxon>Polyangiaceae</taxon>
        <taxon>Sorangium</taxon>
    </lineage>
</organism>
<sequence>MARLLGYAAGPRAPSPPRSLRCASTAACDLIEPWRVRSPTLLLWLLLASAPAAARAEAAPPGAPSPKAEAAASRVVIVEAGVDDPLVLEAATRLRAELGAAGFEVVRVMRAPEGDLRAGLERAAKEADAFAAATIVRSRTGATADLWIVDRVTQKTVVRAVEAAGAAAPSVMAVRAVELLQASLLEASLQEPQGRAAQDGGAAVPDDVRRWMAPVRRRAGMPPAPERAGMLAGVGVEAGFVALLSADGVGPALGPALRLSYGVGADGRGGALPAGLAARLTFAGPTLGAALEGELGTVSVRQEMAFLEAVWALDTGGAISPVLSAGVGGIHLFVSGDPLPPLRSATGDVWSVAAALGGGAGLRLTDRATLLVDAHAIFAEPRAVVTLGGERLGTAGRPTFAGFLGLLVRP</sequence>
<gene>
    <name evidence="1" type="ordered locus">sce2740</name>
</gene>
<dbReference type="Gene3D" id="2.40.160.20">
    <property type="match status" value="1"/>
</dbReference>
<dbReference type="STRING" id="448385.sce2740"/>
<dbReference type="KEGG" id="scl:sce2740"/>
<dbReference type="HOGENOM" id="CLU_679531_0_0_7"/>
<keyword evidence="2" id="KW-1185">Reference proteome</keyword>
<dbReference type="Proteomes" id="UP000002139">
    <property type="component" value="Chromosome"/>
</dbReference>
<proteinExistence type="predicted"/>